<dbReference type="EMBL" id="PFWU01000029">
    <property type="protein sequence ID" value="PJA45599.1"/>
    <property type="molecule type" value="Genomic_DNA"/>
</dbReference>
<dbReference type="Proteomes" id="UP000229385">
    <property type="component" value="Unassembled WGS sequence"/>
</dbReference>
<reference evidence="2" key="1">
    <citation type="submission" date="2017-09" db="EMBL/GenBank/DDBJ databases">
        <title>Depth-based differentiation of microbial function through sediment-hosted aquifers and enrichment of novel symbionts in the deep terrestrial subsurface.</title>
        <authorList>
            <person name="Probst A.J."/>
            <person name="Ladd B."/>
            <person name="Jarett J.K."/>
            <person name="Geller-Mcgrath D.E."/>
            <person name="Sieber C.M.K."/>
            <person name="Emerson J.B."/>
            <person name="Anantharaman K."/>
            <person name="Thomas B.C."/>
            <person name="Malmstrom R."/>
            <person name="Stieglmeier M."/>
            <person name="Klingl A."/>
            <person name="Woyke T."/>
            <person name="Ryan C.M."/>
            <person name="Banfield J.F."/>
        </authorList>
    </citation>
    <scope>NUCLEOTIDE SEQUENCE [LARGE SCALE GENOMIC DNA]</scope>
</reference>
<comment type="caution">
    <text evidence="1">The sequence shown here is derived from an EMBL/GenBank/DDBJ whole genome shotgun (WGS) entry which is preliminary data.</text>
</comment>
<gene>
    <name evidence="1" type="ORF">CO174_02270</name>
</gene>
<evidence type="ECO:0000313" key="1">
    <source>
        <dbReference type="EMBL" id="PJA45599.1"/>
    </source>
</evidence>
<sequence length="185" mass="21188">MNHEGEKRGFEQQAREMLAKARTTDDWFAVSQVERFVPLDLSEAEREKVSQAARALFAVSTLGQHPRFLNKEGCVDFSRTVNVVKETVRDLQVVRSHLYDSPEKQRRGEMNPEVEAKEVMLQETLAAIAKVYDFQVGAFCQAVDNQTRQSTRRDVVFEHLIKELSDRDPGDLFVKAGVFLKESKK</sequence>
<evidence type="ECO:0000313" key="2">
    <source>
        <dbReference type="Proteomes" id="UP000229385"/>
    </source>
</evidence>
<proteinExistence type="predicted"/>
<accession>A0A2M7XCK9</accession>
<dbReference type="AlphaFoldDB" id="A0A2M7XCK9"/>
<organism evidence="1 2">
    <name type="scientific">Candidatus Uhrbacteria bacterium CG_4_9_14_3_um_filter_50_9</name>
    <dbReference type="NCBI Taxonomy" id="1975035"/>
    <lineage>
        <taxon>Bacteria</taxon>
        <taxon>Candidatus Uhriibacteriota</taxon>
    </lineage>
</organism>
<name>A0A2M7XCK9_9BACT</name>
<protein>
    <submittedName>
        <fullName evidence="1">Uncharacterized protein</fullName>
    </submittedName>
</protein>